<dbReference type="EMBL" id="JAJNDB010000001">
    <property type="protein sequence ID" value="MCD2192132.1"/>
    <property type="molecule type" value="Genomic_DNA"/>
</dbReference>
<comment type="caution">
    <text evidence="1">The sequence shown here is derived from an EMBL/GenBank/DDBJ whole genome shotgun (WGS) entry which is preliminary data.</text>
</comment>
<accession>A0ABS8P1J9</accession>
<dbReference type="Gene3D" id="3.40.630.30">
    <property type="match status" value="1"/>
</dbReference>
<proteinExistence type="predicted"/>
<dbReference type="RefSeq" id="WP_230729821.1">
    <property type="nucleotide sequence ID" value="NZ_JAJNDB010000001.1"/>
</dbReference>
<evidence type="ECO:0000313" key="1">
    <source>
        <dbReference type="EMBL" id="MCD2192132.1"/>
    </source>
</evidence>
<organism evidence="1 2">
    <name type="scientific">Actinomycetospora endophytica</name>
    <dbReference type="NCBI Taxonomy" id="2291215"/>
    <lineage>
        <taxon>Bacteria</taxon>
        <taxon>Bacillati</taxon>
        <taxon>Actinomycetota</taxon>
        <taxon>Actinomycetes</taxon>
        <taxon>Pseudonocardiales</taxon>
        <taxon>Pseudonocardiaceae</taxon>
        <taxon>Actinomycetospora</taxon>
    </lineage>
</organism>
<dbReference type="SUPFAM" id="SSF55729">
    <property type="entry name" value="Acyl-CoA N-acyltransferases (Nat)"/>
    <property type="match status" value="1"/>
</dbReference>
<keyword evidence="2" id="KW-1185">Reference proteome</keyword>
<evidence type="ECO:0000313" key="2">
    <source>
        <dbReference type="Proteomes" id="UP001199469"/>
    </source>
</evidence>
<reference evidence="1 2" key="1">
    <citation type="submission" date="2021-11" db="EMBL/GenBank/DDBJ databases">
        <title>Draft genome sequence of Actinomycetospora sp. SF1 isolated from the rhizosphere soil.</title>
        <authorList>
            <person name="Duangmal K."/>
            <person name="Chantavorakit T."/>
        </authorList>
    </citation>
    <scope>NUCLEOTIDE SEQUENCE [LARGE SCALE GENOMIC DNA]</scope>
    <source>
        <strain evidence="1 2">TBRC 5722</strain>
    </source>
</reference>
<dbReference type="InterPro" id="IPR016181">
    <property type="entry name" value="Acyl_CoA_acyltransferase"/>
</dbReference>
<dbReference type="Proteomes" id="UP001199469">
    <property type="component" value="Unassembled WGS sequence"/>
</dbReference>
<sequence length="361" mass="38187">MTGIRALERADLPQVSALFELVMRSGQHEPNPRVAEYFARVVVDDPWADPEIPSLVHEDADGGIVGFIAANTRRMRLDGRSVRMAVSSNLVAHPDWRSRGVGVLLNRKLLAGPQELTVADRANDDSRGLWAGLGGQEMVGSSVAWWRILRAGATAGALAGRRAPALGRGARLAGAPWDALAARFGRLGPPPPPDPTGSTEILTPELLADSVAAQGKRLRLHPDYDPAWLTWVFAELGRLNDRGHLTARLVRGTTGRVLGWFLYLLPPAGVAEVVQVGATGDPAPVLDHLVRSAHDEGAAAVQGRLSPVTAGLLGAPGVVVRRGARALVHAADPAVLGLLSSTTSLCSILDGEWLVAHGARQ</sequence>
<name>A0ABS8P1J9_9PSEU</name>
<gene>
    <name evidence="1" type="ORF">LQ327_01830</name>
</gene>
<protein>
    <submittedName>
        <fullName evidence="1">GNAT family N-acetyltransferase</fullName>
    </submittedName>
</protein>